<evidence type="ECO:0000313" key="2">
    <source>
        <dbReference type="Proteomes" id="UP001595839"/>
    </source>
</evidence>
<gene>
    <name evidence="1" type="ORF">ACFPIH_19265</name>
</gene>
<reference evidence="2" key="1">
    <citation type="journal article" date="2019" name="Int. J. Syst. Evol. Microbiol.">
        <title>The Global Catalogue of Microorganisms (GCM) 10K type strain sequencing project: providing services to taxonomists for standard genome sequencing and annotation.</title>
        <authorList>
            <consortium name="The Broad Institute Genomics Platform"/>
            <consortium name="The Broad Institute Genome Sequencing Center for Infectious Disease"/>
            <person name="Wu L."/>
            <person name="Ma J."/>
        </authorList>
    </citation>
    <scope>NUCLEOTIDE SEQUENCE [LARGE SCALE GENOMIC DNA]</scope>
    <source>
        <strain evidence="2">CGMCC 4.7177</strain>
    </source>
</reference>
<keyword evidence="2" id="KW-1185">Reference proteome</keyword>
<accession>A0ABV9ARB1</accession>
<dbReference type="RefSeq" id="WP_381163357.1">
    <property type="nucleotide sequence ID" value="NZ_JBHSFK010000011.1"/>
</dbReference>
<sequence length="55" mass="6365">MSTENDALSQARAAYEDHVRTCRQCHYDQSPCAVSKHLLRTYNNVRRTQRQRAAG</sequence>
<protein>
    <recommendedName>
        <fullName evidence="3">HNH endonuclease</fullName>
    </recommendedName>
</protein>
<dbReference type="EMBL" id="JBHSFK010000011">
    <property type="protein sequence ID" value="MFC4501646.1"/>
    <property type="molecule type" value="Genomic_DNA"/>
</dbReference>
<comment type="caution">
    <text evidence="1">The sequence shown here is derived from an EMBL/GenBank/DDBJ whole genome shotgun (WGS) entry which is preliminary data.</text>
</comment>
<dbReference type="Proteomes" id="UP001595839">
    <property type="component" value="Unassembled WGS sequence"/>
</dbReference>
<evidence type="ECO:0008006" key="3">
    <source>
        <dbReference type="Google" id="ProtNLM"/>
    </source>
</evidence>
<evidence type="ECO:0000313" key="1">
    <source>
        <dbReference type="EMBL" id="MFC4501646.1"/>
    </source>
</evidence>
<name>A0ABV9ARB1_9ACTN</name>
<organism evidence="1 2">
    <name type="scientific">Streptomyces vulcanius</name>
    <dbReference type="NCBI Taxonomy" id="1441876"/>
    <lineage>
        <taxon>Bacteria</taxon>
        <taxon>Bacillati</taxon>
        <taxon>Actinomycetota</taxon>
        <taxon>Actinomycetes</taxon>
        <taxon>Kitasatosporales</taxon>
        <taxon>Streptomycetaceae</taxon>
        <taxon>Streptomyces</taxon>
    </lineage>
</organism>
<proteinExistence type="predicted"/>